<accession>A0A1U7IJY1</accession>
<dbReference type="AlphaFoldDB" id="A0A1U7IJY1"/>
<protein>
    <submittedName>
        <fullName evidence="1">Uncharacterized protein</fullName>
    </submittedName>
</protein>
<dbReference type="EMBL" id="MRCE01000011">
    <property type="protein sequence ID" value="OKH37520.1"/>
    <property type="molecule type" value="Genomic_DNA"/>
</dbReference>
<sequence length="91" mass="10445">MKLFVKLCLLASVYLVRGVVALYTKVIFFNKKLLYYTGDILAIKELHLVHTAHDKTRSLVENTEDKALANSNLHYFVNSTIVHKSSILVYF</sequence>
<comment type="caution">
    <text evidence="1">The sequence shown here is derived from an EMBL/GenBank/DDBJ whole genome shotgun (WGS) entry which is preliminary data.</text>
</comment>
<evidence type="ECO:0000313" key="2">
    <source>
        <dbReference type="Proteomes" id="UP000185860"/>
    </source>
</evidence>
<organism evidence="1 2">
    <name type="scientific">[Phormidium ambiguum] IAM M-71</name>
    <dbReference type="NCBI Taxonomy" id="454136"/>
    <lineage>
        <taxon>Bacteria</taxon>
        <taxon>Bacillati</taxon>
        <taxon>Cyanobacteriota</taxon>
        <taxon>Cyanophyceae</taxon>
        <taxon>Oscillatoriophycideae</taxon>
        <taxon>Aerosakkonematales</taxon>
        <taxon>Aerosakkonemataceae</taxon>
        <taxon>Floridanema</taxon>
    </lineage>
</organism>
<dbReference type="Proteomes" id="UP000185860">
    <property type="component" value="Unassembled WGS sequence"/>
</dbReference>
<evidence type="ECO:0000313" key="1">
    <source>
        <dbReference type="EMBL" id="OKH37520.1"/>
    </source>
</evidence>
<dbReference type="STRING" id="454136.NIES2119_12465"/>
<name>A0A1U7IJY1_9CYAN</name>
<gene>
    <name evidence="1" type="ORF">NIES2119_12465</name>
</gene>
<reference evidence="1 2" key="1">
    <citation type="submission" date="2016-11" db="EMBL/GenBank/DDBJ databases">
        <title>Draft Genome Sequences of Nine Cyanobacterial Strains from Diverse Habitats.</title>
        <authorList>
            <person name="Zhu T."/>
            <person name="Hou S."/>
            <person name="Lu X."/>
            <person name="Hess W.R."/>
        </authorList>
    </citation>
    <scope>NUCLEOTIDE SEQUENCE [LARGE SCALE GENOMIC DNA]</scope>
    <source>
        <strain evidence="1 2">IAM M-71</strain>
    </source>
</reference>
<proteinExistence type="predicted"/>